<reference evidence="16" key="2">
    <citation type="submission" date="2023-06" db="EMBL/GenBank/DDBJ databases">
        <authorList>
            <person name="Swenson N.G."/>
            <person name="Wegrzyn J.L."/>
            <person name="Mcevoy S.L."/>
        </authorList>
    </citation>
    <scope>NUCLEOTIDE SEQUENCE</scope>
    <source>
        <strain evidence="16">NS2018</strain>
        <tissue evidence="16">Leaf</tissue>
    </source>
</reference>
<evidence type="ECO:0000256" key="13">
    <source>
        <dbReference type="PROSITE-ProRule" id="PRU10141"/>
    </source>
</evidence>
<comment type="subcellular location">
    <subcellularLocation>
        <location evidence="1">Membrane</location>
        <topology evidence="1">Single-pass membrane protein</topology>
    </subcellularLocation>
</comment>
<dbReference type="GO" id="GO:0005524">
    <property type="term" value="F:ATP binding"/>
    <property type="evidence" value="ECO:0007669"/>
    <property type="project" value="UniProtKB-UniRule"/>
</dbReference>
<evidence type="ECO:0000256" key="3">
    <source>
        <dbReference type="ARBA" id="ARBA00022553"/>
    </source>
</evidence>
<sequence length="711" mass="79788">MEKLKSFHYAFLLAVFALAISVSAQDQSGFISIDCGIPPASGYNDETTDIKYISDATFIDTGITKSIPPEFQTNSLEKQFYNVRSFPEGNKNCYTLNPAQGKNGKYLIRARFMYGNYDGTRSVPQFDLYLGVNVWDNIKLNNASSVFTTEIIHVPSANNIYVCLVNTGLGTPFISSLELRLLKNSTYETQTLSESLVLLRRYDFGSTTNRSIRFKDDIFDRIWMPKNFLGWKILSTSLPIDKSENPNFIRPSPAVMGTAVTPENVSESLSLTWDPPNPTSKYYVYMHFAEVEILVNQTREFNISQNGKFFFGPLVPDYLLSTTVYNVKPARGEKILFSMERTARSTLPPIINAIEIYMVQEISQSTTDQNDVVGKAKSELEKINDSFALKSRQFTYSDVVRITKNFEKVLGKGGFGAVYHGWLDDIQVAVKMLSSSSDQGYKEFRAEVKLLMRVHHRNLTSLVGYCIEDTNMGLIYEYMSNGTLQEYLSGTNANILSWQDRMRIAVDSAQGLEYLHNGCKPPIVHRDVKSANILLNEKLQAKIADFGLSRIFQTESGAHISTVVCGTPGYLDPEYYISNWLNEKSDVYSFGVILLEIITSRPVIIKGPDEHVHLSQWVSSMLAEGDIRNIVDPSLSGDFDNNSAWKVVELALACTFHSSSERPTMTEVVTELNECLAAEIARNNKGNKNKTKGASRMVSVNVESDFSPTAR</sequence>
<evidence type="ECO:0000313" key="17">
    <source>
        <dbReference type="Proteomes" id="UP001168877"/>
    </source>
</evidence>
<dbReference type="SMART" id="SM00220">
    <property type="entry name" value="S_TKc"/>
    <property type="match status" value="1"/>
</dbReference>
<keyword evidence="3" id="KW-0597">Phosphoprotein</keyword>
<dbReference type="InterPro" id="IPR011009">
    <property type="entry name" value="Kinase-like_dom_sf"/>
</dbReference>
<dbReference type="PROSITE" id="PS50011">
    <property type="entry name" value="PROTEIN_KINASE_DOM"/>
    <property type="match status" value="1"/>
</dbReference>
<evidence type="ECO:0000256" key="5">
    <source>
        <dbReference type="ARBA" id="ARBA00022692"/>
    </source>
</evidence>
<organism evidence="16 17">
    <name type="scientific">Acer saccharum</name>
    <name type="common">Sugar maple</name>
    <dbReference type="NCBI Taxonomy" id="4024"/>
    <lineage>
        <taxon>Eukaryota</taxon>
        <taxon>Viridiplantae</taxon>
        <taxon>Streptophyta</taxon>
        <taxon>Embryophyta</taxon>
        <taxon>Tracheophyta</taxon>
        <taxon>Spermatophyta</taxon>
        <taxon>Magnoliopsida</taxon>
        <taxon>eudicotyledons</taxon>
        <taxon>Gunneridae</taxon>
        <taxon>Pentapetalae</taxon>
        <taxon>rosids</taxon>
        <taxon>malvids</taxon>
        <taxon>Sapindales</taxon>
        <taxon>Sapindaceae</taxon>
        <taxon>Hippocastanoideae</taxon>
        <taxon>Acereae</taxon>
        <taxon>Acer</taxon>
    </lineage>
</organism>
<keyword evidence="10" id="KW-1133">Transmembrane helix</keyword>
<dbReference type="InterPro" id="IPR024788">
    <property type="entry name" value="Malectin-like_Carb-bd_dom"/>
</dbReference>
<dbReference type="PANTHER" id="PTHR45631">
    <property type="entry name" value="OS07G0107800 PROTEIN-RELATED"/>
    <property type="match status" value="1"/>
</dbReference>
<dbReference type="EMBL" id="JAUESC010000004">
    <property type="protein sequence ID" value="KAK0595704.1"/>
    <property type="molecule type" value="Genomic_DNA"/>
</dbReference>
<keyword evidence="12" id="KW-0675">Receptor</keyword>
<reference evidence="16" key="1">
    <citation type="journal article" date="2022" name="Plant J.">
        <title>Strategies of tolerance reflected in two North American maple genomes.</title>
        <authorList>
            <person name="McEvoy S.L."/>
            <person name="Sezen U.U."/>
            <person name="Trouern-Trend A."/>
            <person name="McMahon S.M."/>
            <person name="Schaberg P.G."/>
            <person name="Yang J."/>
            <person name="Wegrzyn J.L."/>
            <person name="Swenson N.G."/>
        </authorList>
    </citation>
    <scope>NUCLEOTIDE SEQUENCE</scope>
    <source>
        <strain evidence="16">NS2018</strain>
    </source>
</reference>
<keyword evidence="9 13" id="KW-0067">ATP-binding</keyword>
<dbReference type="Pfam" id="PF12819">
    <property type="entry name" value="Malectin_like"/>
    <property type="match status" value="1"/>
</dbReference>
<name>A0AA39VRE4_ACESA</name>
<feature type="domain" description="Protein kinase" evidence="15">
    <location>
        <begin position="404"/>
        <end position="676"/>
    </location>
</feature>
<dbReference type="GO" id="GO:0016020">
    <property type="term" value="C:membrane"/>
    <property type="evidence" value="ECO:0007669"/>
    <property type="project" value="UniProtKB-SubCell"/>
</dbReference>
<keyword evidence="4" id="KW-0808">Transferase</keyword>
<dbReference type="Pfam" id="PF07714">
    <property type="entry name" value="PK_Tyr_Ser-Thr"/>
    <property type="match status" value="1"/>
</dbReference>
<evidence type="ECO:0000256" key="6">
    <source>
        <dbReference type="ARBA" id="ARBA00022729"/>
    </source>
</evidence>
<keyword evidence="17" id="KW-1185">Reference proteome</keyword>
<keyword evidence="8" id="KW-0418">Kinase</keyword>
<gene>
    <name evidence="16" type="ORF">LWI29_009220</name>
</gene>
<proteinExistence type="predicted"/>
<dbReference type="InterPro" id="IPR008271">
    <property type="entry name" value="Ser/Thr_kinase_AS"/>
</dbReference>
<dbReference type="PANTHER" id="PTHR45631:SF202">
    <property type="entry name" value="SENESCENCE-INDUCED RECEPTOR-LIKE SERINE_THREONINE-PROTEIN KINASE"/>
    <property type="match status" value="1"/>
</dbReference>
<protein>
    <recommendedName>
        <fullName evidence="15">Protein kinase domain-containing protein</fullName>
    </recommendedName>
</protein>
<evidence type="ECO:0000256" key="11">
    <source>
        <dbReference type="ARBA" id="ARBA00023136"/>
    </source>
</evidence>
<evidence type="ECO:0000256" key="4">
    <source>
        <dbReference type="ARBA" id="ARBA00022679"/>
    </source>
</evidence>
<evidence type="ECO:0000259" key="15">
    <source>
        <dbReference type="PROSITE" id="PS50011"/>
    </source>
</evidence>
<dbReference type="InterPro" id="IPR001245">
    <property type="entry name" value="Ser-Thr/Tyr_kinase_cat_dom"/>
</dbReference>
<dbReference type="AlphaFoldDB" id="A0AA39VRE4"/>
<evidence type="ECO:0000256" key="2">
    <source>
        <dbReference type="ARBA" id="ARBA00022527"/>
    </source>
</evidence>
<evidence type="ECO:0000256" key="14">
    <source>
        <dbReference type="SAM" id="SignalP"/>
    </source>
</evidence>
<dbReference type="FunFam" id="3.30.200.20:FF:000394">
    <property type="entry name" value="Leucine-rich repeat receptor-like protein kinase"/>
    <property type="match status" value="1"/>
</dbReference>
<dbReference type="PROSITE" id="PS00107">
    <property type="entry name" value="PROTEIN_KINASE_ATP"/>
    <property type="match status" value="1"/>
</dbReference>
<accession>A0AA39VRE4</accession>
<dbReference type="FunFam" id="1.10.510.10:FF:000146">
    <property type="entry name" value="LRR receptor-like serine/threonine-protein kinase IOS1"/>
    <property type="match status" value="1"/>
</dbReference>
<feature type="chain" id="PRO_5041358471" description="Protein kinase domain-containing protein" evidence="14">
    <location>
        <begin position="25"/>
        <end position="711"/>
    </location>
</feature>
<dbReference type="Gene3D" id="3.30.200.20">
    <property type="entry name" value="Phosphorylase Kinase, domain 1"/>
    <property type="match status" value="1"/>
</dbReference>
<keyword evidence="5" id="KW-0812">Transmembrane</keyword>
<dbReference type="GO" id="GO:0004674">
    <property type="term" value="F:protein serine/threonine kinase activity"/>
    <property type="evidence" value="ECO:0007669"/>
    <property type="project" value="UniProtKB-KW"/>
</dbReference>
<dbReference type="PROSITE" id="PS00108">
    <property type="entry name" value="PROTEIN_KINASE_ST"/>
    <property type="match status" value="1"/>
</dbReference>
<keyword evidence="2" id="KW-0723">Serine/threonine-protein kinase</keyword>
<dbReference type="Proteomes" id="UP001168877">
    <property type="component" value="Unassembled WGS sequence"/>
</dbReference>
<dbReference type="SUPFAM" id="SSF56112">
    <property type="entry name" value="Protein kinase-like (PK-like)"/>
    <property type="match status" value="1"/>
</dbReference>
<feature type="signal peptide" evidence="14">
    <location>
        <begin position="1"/>
        <end position="24"/>
    </location>
</feature>
<keyword evidence="7 13" id="KW-0547">Nucleotide-binding</keyword>
<evidence type="ECO:0000256" key="10">
    <source>
        <dbReference type="ARBA" id="ARBA00022989"/>
    </source>
</evidence>
<dbReference type="Gene3D" id="1.10.510.10">
    <property type="entry name" value="Transferase(Phosphotransferase) domain 1"/>
    <property type="match status" value="1"/>
</dbReference>
<keyword evidence="6 14" id="KW-0732">Signal</keyword>
<dbReference type="CDD" id="cd14066">
    <property type="entry name" value="STKc_IRAK"/>
    <property type="match status" value="1"/>
</dbReference>
<evidence type="ECO:0000256" key="7">
    <source>
        <dbReference type="ARBA" id="ARBA00022741"/>
    </source>
</evidence>
<keyword evidence="11" id="KW-0472">Membrane</keyword>
<evidence type="ECO:0000313" key="16">
    <source>
        <dbReference type="EMBL" id="KAK0595704.1"/>
    </source>
</evidence>
<dbReference type="InterPro" id="IPR017441">
    <property type="entry name" value="Protein_kinase_ATP_BS"/>
</dbReference>
<evidence type="ECO:0000256" key="12">
    <source>
        <dbReference type="ARBA" id="ARBA00023170"/>
    </source>
</evidence>
<evidence type="ECO:0000256" key="1">
    <source>
        <dbReference type="ARBA" id="ARBA00004167"/>
    </source>
</evidence>
<comment type="caution">
    <text evidence="16">The sequence shown here is derived from an EMBL/GenBank/DDBJ whole genome shotgun (WGS) entry which is preliminary data.</text>
</comment>
<evidence type="ECO:0000256" key="8">
    <source>
        <dbReference type="ARBA" id="ARBA00022777"/>
    </source>
</evidence>
<evidence type="ECO:0000256" key="9">
    <source>
        <dbReference type="ARBA" id="ARBA00022840"/>
    </source>
</evidence>
<dbReference type="InterPro" id="IPR000719">
    <property type="entry name" value="Prot_kinase_dom"/>
</dbReference>
<feature type="binding site" evidence="13">
    <location>
        <position position="431"/>
    </location>
    <ligand>
        <name>ATP</name>
        <dbReference type="ChEBI" id="CHEBI:30616"/>
    </ligand>
</feature>